<dbReference type="InterPro" id="IPR012000">
    <property type="entry name" value="Thiamin_PyroP_enz_cen_dom"/>
</dbReference>
<evidence type="ECO:0000256" key="8">
    <source>
        <dbReference type="ARBA" id="ARBA00023239"/>
    </source>
</evidence>
<dbReference type="Pfam" id="PF00205">
    <property type="entry name" value="TPP_enzyme_M"/>
    <property type="match status" value="1"/>
</dbReference>
<dbReference type="InterPro" id="IPR011766">
    <property type="entry name" value="TPP_enzyme_TPP-bd"/>
</dbReference>
<dbReference type="GO" id="GO:0030976">
    <property type="term" value="F:thiamine pyrophosphate binding"/>
    <property type="evidence" value="ECO:0007669"/>
    <property type="project" value="InterPro"/>
</dbReference>
<dbReference type="InterPro" id="IPR029035">
    <property type="entry name" value="DHS-like_NAD/FAD-binding_dom"/>
</dbReference>
<evidence type="ECO:0000256" key="7">
    <source>
        <dbReference type="ARBA" id="ARBA00023052"/>
    </source>
</evidence>
<dbReference type="GO" id="GO:0004737">
    <property type="term" value="F:pyruvate decarboxylase activity"/>
    <property type="evidence" value="ECO:0007669"/>
    <property type="project" value="TreeGrafter"/>
</dbReference>
<accession>A0A0S3PPH3</accession>
<dbReference type="Pfam" id="PF02776">
    <property type="entry name" value="TPP_enzyme_N"/>
    <property type="match status" value="1"/>
</dbReference>
<reference evidence="13 14" key="1">
    <citation type="submission" date="2015-08" db="EMBL/GenBank/DDBJ databases">
        <title>Investigation of the bacterial diversity of lava forest soil.</title>
        <authorList>
            <person name="Lee J.S."/>
        </authorList>
    </citation>
    <scope>NUCLEOTIDE SEQUENCE [LARGE SCALE GENOMIC DNA]</scope>
    <source>
        <strain evidence="13 14">GJW-30</strain>
    </source>
</reference>
<gene>
    <name evidence="13" type="primary">kdc</name>
    <name evidence="13" type="ORF">GJW-30_1_00298</name>
</gene>
<dbReference type="PANTHER" id="PTHR43452">
    <property type="entry name" value="PYRUVATE DECARBOXYLASE"/>
    <property type="match status" value="1"/>
</dbReference>
<dbReference type="KEGG" id="vgo:GJW-30_1_00298"/>
<evidence type="ECO:0000259" key="10">
    <source>
        <dbReference type="Pfam" id="PF00205"/>
    </source>
</evidence>
<dbReference type="InterPro" id="IPR047213">
    <property type="entry name" value="TPP_PYR_PDC_IPDC-like"/>
</dbReference>
<keyword evidence="6" id="KW-0460">Magnesium</keyword>
<comment type="cofactor">
    <cofactor evidence="1">
        <name>a metal cation</name>
        <dbReference type="ChEBI" id="CHEBI:25213"/>
    </cofactor>
</comment>
<dbReference type="OrthoDB" id="4494979at2"/>
<evidence type="ECO:0000259" key="11">
    <source>
        <dbReference type="Pfam" id="PF02775"/>
    </source>
</evidence>
<evidence type="ECO:0000313" key="13">
    <source>
        <dbReference type="EMBL" id="BAT57788.1"/>
    </source>
</evidence>
<dbReference type="SUPFAM" id="SSF52518">
    <property type="entry name" value="Thiamin diphosphate-binding fold (THDP-binding)"/>
    <property type="match status" value="2"/>
</dbReference>
<keyword evidence="8 13" id="KW-0456">Lyase</keyword>
<feature type="domain" description="Thiamine pyrophosphate enzyme N-terminal TPP-binding" evidence="12">
    <location>
        <begin position="44"/>
        <end position="145"/>
    </location>
</feature>
<dbReference type="Pfam" id="PF02775">
    <property type="entry name" value="TPP_enzyme_C"/>
    <property type="match status" value="1"/>
</dbReference>
<dbReference type="Gene3D" id="3.40.50.970">
    <property type="match status" value="2"/>
</dbReference>
<dbReference type="InterPro" id="IPR029061">
    <property type="entry name" value="THDP-binding"/>
</dbReference>
<dbReference type="InterPro" id="IPR012110">
    <property type="entry name" value="PDC/IPDC-like"/>
</dbReference>
<proteinExistence type="inferred from homology"/>
<evidence type="ECO:0000256" key="4">
    <source>
        <dbReference type="ARBA" id="ARBA00022723"/>
    </source>
</evidence>
<keyword evidence="5" id="KW-0210">Decarboxylase</keyword>
<keyword evidence="4" id="KW-0479">Metal-binding</keyword>
<organism evidence="13 14">
    <name type="scientific">Variibacter gotjawalensis</name>
    <dbReference type="NCBI Taxonomy" id="1333996"/>
    <lineage>
        <taxon>Bacteria</taxon>
        <taxon>Pseudomonadati</taxon>
        <taxon>Pseudomonadota</taxon>
        <taxon>Alphaproteobacteria</taxon>
        <taxon>Hyphomicrobiales</taxon>
        <taxon>Nitrobacteraceae</taxon>
        <taxon>Variibacter</taxon>
    </lineage>
</organism>
<dbReference type="PROSITE" id="PS51318">
    <property type="entry name" value="TAT"/>
    <property type="match status" value="1"/>
</dbReference>
<dbReference type="GO" id="GO:0000949">
    <property type="term" value="P:aromatic amino acid family catabolic process to alcohol via Ehrlich pathway"/>
    <property type="evidence" value="ECO:0007669"/>
    <property type="project" value="TreeGrafter"/>
</dbReference>
<comment type="cofactor">
    <cofactor evidence="2">
        <name>thiamine diphosphate</name>
        <dbReference type="ChEBI" id="CHEBI:58937"/>
    </cofactor>
</comment>
<evidence type="ECO:0000259" key="12">
    <source>
        <dbReference type="Pfam" id="PF02776"/>
    </source>
</evidence>
<evidence type="ECO:0000256" key="6">
    <source>
        <dbReference type="ARBA" id="ARBA00022842"/>
    </source>
</evidence>
<evidence type="ECO:0000256" key="1">
    <source>
        <dbReference type="ARBA" id="ARBA00001920"/>
    </source>
</evidence>
<sequence>MTEDEISRRRLMQLSASSVMAQRVLAGATIAAVAATDAEAATTTVEGYILTRLAQNGCAKLFGVAGATCSPIFDAAGGATGVSLSVTSSDLGSGYAADGYARVRGLGAVAVTYGVGTMSLLTAIAGAYAERSAVVVINGGPTGDDLRLQRDYGTLYSHSTGKTGSDMVMFREITAYAGRIERASDAPRIIDEAITAAKMKQRPVYIEVAKSAWRQTCPAPVESLSIAPPAFGTEDQIAGEIADMLRRAKKPAILVGIEVQRYGLAEQTEALIKRLGIPWSSTLLAKAVISEQTPGFAGVYGGENSSQQVIRTVEGADALLTLGCVFGRQYRRLAVNSRGKMVSVYDGSVRVKSAAAKPASLSALVAALAKKPWTANPAWIAAAKLPGLSFDERRSGLAPAAVRAEAGLTYDEVMRTVSGVLDDKLIVITDTSLSMYPGSDINVIGRGGFMCDAVWQAIGFSVGAAVGVAVAGGRRPIAICGDGGFQMTAQCLSSFAREKTNAIAIVLDNGVQGIEQWILGRGYFANTTTKPKAYLEVDRWDYVGLARSLGVSFARSAATPDEFRQALADAKANTGPSFIVAAIKPHDLPAGLPSA</sequence>
<evidence type="ECO:0000256" key="3">
    <source>
        <dbReference type="ARBA" id="ARBA00007812"/>
    </source>
</evidence>
<keyword evidence="7 9" id="KW-0786">Thiamine pyrophosphate</keyword>
<dbReference type="RefSeq" id="WP_096350809.1">
    <property type="nucleotide sequence ID" value="NZ_AP014946.1"/>
</dbReference>
<dbReference type="EMBL" id="AP014946">
    <property type="protein sequence ID" value="BAT57788.1"/>
    <property type="molecule type" value="Genomic_DNA"/>
</dbReference>
<feature type="domain" description="Thiamine pyrophosphate enzyme central" evidence="10">
    <location>
        <begin position="240"/>
        <end position="343"/>
    </location>
</feature>
<dbReference type="Proteomes" id="UP000236884">
    <property type="component" value="Chromosome"/>
</dbReference>
<dbReference type="Gene3D" id="3.40.50.1220">
    <property type="entry name" value="TPP-binding domain"/>
    <property type="match status" value="1"/>
</dbReference>
<dbReference type="InterPro" id="IPR012001">
    <property type="entry name" value="Thiamin_PyroP_enz_TPP-bd_dom"/>
</dbReference>
<dbReference type="EC" id="4.1.1.-" evidence="13"/>
<comment type="similarity">
    <text evidence="3 9">Belongs to the TPP enzyme family.</text>
</comment>
<dbReference type="InterPro" id="IPR006311">
    <property type="entry name" value="TAT_signal"/>
</dbReference>
<dbReference type="CDD" id="cd07038">
    <property type="entry name" value="TPP_PYR_PDC_IPDC_like"/>
    <property type="match status" value="1"/>
</dbReference>
<dbReference type="GO" id="GO:0000287">
    <property type="term" value="F:magnesium ion binding"/>
    <property type="evidence" value="ECO:0007669"/>
    <property type="project" value="InterPro"/>
</dbReference>
<feature type="domain" description="Thiamine pyrophosphate enzyme TPP-binding" evidence="11">
    <location>
        <begin position="448"/>
        <end position="580"/>
    </location>
</feature>
<dbReference type="SUPFAM" id="SSF52467">
    <property type="entry name" value="DHS-like NAD/FAD-binding domain"/>
    <property type="match status" value="1"/>
</dbReference>
<evidence type="ECO:0000256" key="5">
    <source>
        <dbReference type="ARBA" id="ARBA00022793"/>
    </source>
</evidence>
<protein>
    <submittedName>
        <fullName evidence="13">Alpha-keto-acid decarboxylase</fullName>
        <ecNumber evidence="13">4.1.1.-</ecNumber>
    </submittedName>
</protein>
<dbReference type="AlphaFoldDB" id="A0A0S3PPH3"/>
<evidence type="ECO:0000313" key="14">
    <source>
        <dbReference type="Proteomes" id="UP000236884"/>
    </source>
</evidence>
<evidence type="ECO:0000256" key="2">
    <source>
        <dbReference type="ARBA" id="ARBA00001964"/>
    </source>
</evidence>
<name>A0A0S3PPH3_9BRAD</name>
<evidence type="ECO:0000256" key="9">
    <source>
        <dbReference type="RuleBase" id="RU362132"/>
    </source>
</evidence>
<keyword evidence="14" id="KW-1185">Reference proteome</keyword>
<dbReference type="PANTHER" id="PTHR43452:SF30">
    <property type="entry name" value="PYRUVATE DECARBOXYLASE ISOZYME 1-RELATED"/>
    <property type="match status" value="1"/>
</dbReference>
<dbReference type="GO" id="GO:0005829">
    <property type="term" value="C:cytosol"/>
    <property type="evidence" value="ECO:0007669"/>
    <property type="project" value="TreeGrafter"/>
</dbReference>